<comment type="caution">
    <text evidence="8">The sequence shown here is derived from an EMBL/GenBank/DDBJ whole genome shotgun (WGS) entry which is preliminary data.</text>
</comment>
<dbReference type="GO" id="GO:0003677">
    <property type="term" value="F:DNA binding"/>
    <property type="evidence" value="ECO:0007669"/>
    <property type="project" value="UniProtKB-KW"/>
</dbReference>
<evidence type="ECO:0000256" key="4">
    <source>
        <dbReference type="ARBA" id="ARBA00023125"/>
    </source>
</evidence>
<dbReference type="Pfam" id="PF04542">
    <property type="entry name" value="Sigma70_r2"/>
    <property type="match status" value="1"/>
</dbReference>
<proteinExistence type="inferred from homology"/>
<dbReference type="InterPro" id="IPR036388">
    <property type="entry name" value="WH-like_DNA-bd_sf"/>
</dbReference>
<sequence>MNLRRKEHIFNQKIEPEYTRVYHFIYSRLDGDRQLAEDITQDTMEMAWNKLEQLKKGDSCRAWLMKIAMNEIRKYFRAQMTQKRGAFQEESYDLHQFEEIDNPEQVEADVLDQILAQEGLEILMQALDRVHEKYRLLLELRLIQDLKFAQIAEIVREDEAKVRVYYGRGLKILGKEYQLLTGRDE</sequence>
<name>A0A9J6QU21_9FIRM</name>
<evidence type="ECO:0000256" key="3">
    <source>
        <dbReference type="ARBA" id="ARBA00023082"/>
    </source>
</evidence>
<dbReference type="InterPro" id="IPR014284">
    <property type="entry name" value="RNA_pol_sigma-70_dom"/>
</dbReference>
<dbReference type="RefSeq" id="WP_253020856.1">
    <property type="nucleotide sequence ID" value="NZ_JAOSHN010000006.1"/>
</dbReference>
<dbReference type="Proteomes" id="UP001065549">
    <property type="component" value="Unassembled WGS sequence"/>
</dbReference>
<keyword evidence="2" id="KW-0805">Transcription regulation</keyword>
<evidence type="ECO:0000256" key="2">
    <source>
        <dbReference type="ARBA" id="ARBA00023015"/>
    </source>
</evidence>
<dbReference type="NCBIfam" id="TIGR02937">
    <property type="entry name" value="sigma70-ECF"/>
    <property type="match status" value="1"/>
</dbReference>
<dbReference type="SUPFAM" id="SSF88946">
    <property type="entry name" value="Sigma2 domain of RNA polymerase sigma factors"/>
    <property type="match status" value="1"/>
</dbReference>
<keyword evidence="5" id="KW-0804">Transcription</keyword>
<dbReference type="InterPro" id="IPR007627">
    <property type="entry name" value="RNA_pol_sigma70_r2"/>
</dbReference>
<feature type="domain" description="RNA polymerase sigma factor 70 region 4 type 2" evidence="7">
    <location>
        <begin position="121"/>
        <end position="172"/>
    </location>
</feature>
<comment type="similarity">
    <text evidence="1">Belongs to the sigma-70 factor family. ECF subfamily.</text>
</comment>
<dbReference type="GO" id="GO:0006352">
    <property type="term" value="P:DNA-templated transcription initiation"/>
    <property type="evidence" value="ECO:0007669"/>
    <property type="project" value="InterPro"/>
</dbReference>
<gene>
    <name evidence="8" type="ORF">OBO34_15885</name>
</gene>
<reference evidence="8" key="1">
    <citation type="submission" date="2022-09" db="EMBL/GenBank/DDBJ databases">
        <title>Culturomic study of gut microbiota in children with autism spectrum disorder.</title>
        <authorList>
            <person name="Efimov B.A."/>
            <person name="Chaplin A.V."/>
            <person name="Sokolova S.R."/>
            <person name="Pikina A.P."/>
            <person name="Korzhanova M."/>
            <person name="Belova V."/>
            <person name="Korostin D."/>
        </authorList>
    </citation>
    <scope>NUCLEOTIDE SEQUENCE</scope>
    <source>
        <strain evidence="8">ASD5510</strain>
    </source>
</reference>
<dbReference type="AlphaFoldDB" id="A0A9J6QU21"/>
<organism evidence="8 9">
    <name type="scientific">Hominibacterium faecale</name>
    <dbReference type="NCBI Taxonomy" id="2839743"/>
    <lineage>
        <taxon>Bacteria</taxon>
        <taxon>Bacillati</taxon>
        <taxon>Bacillota</taxon>
        <taxon>Clostridia</taxon>
        <taxon>Peptostreptococcales</taxon>
        <taxon>Anaerovoracaceae</taxon>
        <taxon>Hominibacterium</taxon>
    </lineage>
</organism>
<protein>
    <submittedName>
        <fullName evidence="8">RNA polymerase sigma factor</fullName>
    </submittedName>
</protein>
<dbReference type="Pfam" id="PF08281">
    <property type="entry name" value="Sigma70_r4_2"/>
    <property type="match status" value="1"/>
</dbReference>
<feature type="domain" description="RNA polymerase sigma-70 region 2" evidence="6">
    <location>
        <begin position="18"/>
        <end position="79"/>
    </location>
</feature>
<dbReference type="InterPro" id="IPR013249">
    <property type="entry name" value="RNA_pol_sigma70_r4_t2"/>
</dbReference>
<keyword evidence="3" id="KW-0731">Sigma factor</keyword>
<dbReference type="PANTHER" id="PTHR43133:SF8">
    <property type="entry name" value="RNA POLYMERASE SIGMA FACTOR HI_1459-RELATED"/>
    <property type="match status" value="1"/>
</dbReference>
<dbReference type="Gene3D" id="1.10.1740.10">
    <property type="match status" value="1"/>
</dbReference>
<dbReference type="EMBL" id="JAOSHN010000006">
    <property type="protein sequence ID" value="MCU7379826.1"/>
    <property type="molecule type" value="Genomic_DNA"/>
</dbReference>
<keyword evidence="4" id="KW-0238">DNA-binding</keyword>
<keyword evidence="9" id="KW-1185">Reference proteome</keyword>
<evidence type="ECO:0000259" key="6">
    <source>
        <dbReference type="Pfam" id="PF04542"/>
    </source>
</evidence>
<evidence type="ECO:0000256" key="5">
    <source>
        <dbReference type="ARBA" id="ARBA00023163"/>
    </source>
</evidence>
<dbReference type="InterPro" id="IPR013325">
    <property type="entry name" value="RNA_pol_sigma_r2"/>
</dbReference>
<dbReference type="InterPro" id="IPR013324">
    <property type="entry name" value="RNA_pol_sigma_r3/r4-like"/>
</dbReference>
<dbReference type="SUPFAM" id="SSF88659">
    <property type="entry name" value="Sigma3 and sigma4 domains of RNA polymerase sigma factors"/>
    <property type="match status" value="1"/>
</dbReference>
<dbReference type="Gene3D" id="1.10.10.10">
    <property type="entry name" value="Winged helix-like DNA-binding domain superfamily/Winged helix DNA-binding domain"/>
    <property type="match status" value="1"/>
</dbReference>
<evidence type="ECO:0000313" key="8">
    <source>
        <dbReference type="EMBL" id="MCU7379826.1"/>
    </source>
</evidence>
<accession>A0A9J6QU21</accession>
<dbReference type="InterPro" id="IPR039425">
    <property type="entry name" value="RNA_pol_sigma-70-like"/>
</dbReference>
<evidence type="ECO:0000256" key="1">
    <source>
        <dbReference type="ARBA" id="ARBA00010641"/>
    </source>
</evidence>
<dbReference type="PANTHER" id="PTHR43133">
    <property type="entry name" value="RNA POLYMERASE ECF-TYPE SIGMA FACTO"/>
    <property type="match status" value="1"/>
</dbReference>
<evidence type="ECO:0000313" key="9">
    <source>
        <dbReference type="Proteomes" id="UP001065549"/>
    </source>
</evidence>
<evidence type="ECO:0000259" key="7">
    <source>
        <dbReference type="Pfam" id="PF08281"/>
    </source>
</evidence>
<dbReference type="GO" id="GO:0016987">
    <property type="term" value="F:sigma factor activity"/>
    <property type="evidence" value="ECO:0007669"/>
    <property type="project" value="UniProtKB-KW"/>
</dbReference>